<dbReference type="EMBL" id="WBVM01000001">
    <property type="protein sequence ID" value="KAB2812535.1"/>
    <property type="molecule type" value="Genomic_DNA"/>
</dbReference>
<dbReference type="AlphaFoldDB" id="A0A7J5E2M9"/>
<evidence type="ECO:0000313" key="1">
    <source>
        <dbReference type="EMBL" id="KAB2812535.1"/>
    </source>
</evidence>
<organism evidence="1 2">
    <name type="scientific">Nocardioides simplex</name>
    <name type="common">Arthrobacter simplex</name>
    <dbReference type="NCBI Taxonomy" id="2045"/>
    <lineage>
        <taxon>Bacteria</taxon>
        <taxon>Bacillati</taxon>
        <taxon>Actinomycetota</taxon>
        <taxon>Actinomycetes</taxon>
        <taxon>Propionibacteriales</taxon>
        <taxon>Nocardioidaceae</taxon>
        <taxon>Pimelobacter</taxon>
    </lineage>
</organism>
<protein>
    <submittedName>
        <fullName evidence="1">Uncharacterized protein</fullName>
    </submittedName>
</protein>
<sequence>MEQSSDADGLAWVVVQYATQTKRRDDWLIGHASEWLGSVLAERGLGHVDGHDRGKRISDGALVVNIFARVSDAEAGCTAAMSALRRGRADERRATIAHRADDGDAWTVRYARTSGRLPGEFSL</sequence>
<reference evidence="1 2" key="1">
    <citation type="submission" date="2019-09" db="EMBL/GenBank/DDBJ databases">
        <title>Pimelobacter sp. isolated from Paulinella.</title>
        <authorList>
            <person name="Jeong S.E."/>
        </authorList>
    </citation>
    <scope>NUCLEOTIDE SEQUENCE [LARGE SCALE GENOMIC DNA]</scope>
    <source>
        <strain evidence="1 2">Pch-N</strain>
    </source>
</reference>
<evidence type="ECO:0000313" key="2">
    <source>
        <dbReference type="Proteomes" id="UP000449906"/>
    </source>
</evidence>
<accession>A0A7J5E2M9</accession>
<comment type="caution">
    <text evidence="1">The sequence shown here is derived from an EMBL/GenBank/DDBJ whole genome shotgun (WGS) entry which is preliminary data.</text>
</comment>
<name>A0A7J5E2M9_NOCSI</name>
<gene>
    <name evidence="1" type="ORF">F9L07_12320</name>
</gene>
<proteinExistence type="predicted"/>
<dbReference type="Proteomes" id="UP000449906">
    <property type="component" value="Unassembled WGS sequence"/>
</dbReference>
<dbReference type="RefSeq" id="WP_151579887.1">
    <property type="nucleotide sequence ID" value="NZ_WBVM01000001.1"/>
</dbReference>